<proteinExistence type="predicted"/>
<dbReference type="EMBL" id="KL197919">
    <property type="protein sequence ID" value="KDQ48932.1"/>
    <property type="molecule type" value="Genomic_DNA"/>
</dbReference>
<dbReference type="AlphaFoldDB" id="A0A067PD64"/>
<evidence type="ECO:0000313" key="2">
    <source>
        <dbReference type="EMBL" id="KDQ48932.1"/>
    </source>
</evidence>
<dbReference type="InParanoid" id="A0A067PD64"/>
<gene>
    <name evidence="2" type="ORF">JAAARDRAFT_201297</name>
</gene>
<dbReference type="HOGENOM" id="CLU_2996794_0_0_1"/>
<accession>A0A067PD64</accession>
<evidence type="ECO:0000313" key="3">
    <source>
        <dbReference type="Proteomes" id="UP000027265"/>
    </source>
</evidence>
<reference evidence="3" key="1">
    <citation type="journal article" date="2014" name="Proc. Natl. Acad. Sci. U.S.A.">
        <title>Extensive sampling of basidiomycete genomes demonstrates inadequacy of the white-rot/brown-rot paradigm for wood decay fungi.</title>
        <authorList>
            <person name="Riley R."/>
            <person name="Salamov A.A."/>
            <person name="Brown D.W."/>
            <person name="Nagy L.G."/>
            <person name="Floudas D."/>
            <person name="Held B.W."/>
            <person name="Levasseur A."/>
            <person name="Lombard V."/>
            <person name="Morin E."/>
            <person name="Otillar R."/>
            <person name="Lindquist E.A."/>
            <person name="Sun H."/>
            <person name="LaButti K.M."/>
            <person name="Schmutz J."/>
            <person name="Jabbour D."/>
            <person name="Luo H."/>
            <person name="Baker S.E."/>
            <person name="Pisabarro A.G."/>
            <person name="Walton J.D."/>
            <person name="Blanchette R.A."/>
            <person name="Henrissat B."/>
            <person name="Martin F."/>
            <person name="Cullen D."/>
            <person name="Hibbett D.S."/>
            <person name="Grigoriev I.V."/>
        </authorList>
    </citation>
    <scope>NUCLEOTIDE SEQUENCE [LARGE SCALE GENOMIC DNA]</scope>
    <source>
        <strain evidence="3">MUCL 33604</strain>
    </source>
</reference>
<feature type="region of interest" description="Disordered" evidence="1">
    <location>
        <begin position="38"/>
        <end position="57"/>
    </location>
</feature>
<sequence>MPIPVEYDHCIAFIGEVFNFKSITIPMWNGGLEFKMVPSAKSGTSQSSPTRGVTYKS</sequence>
<feature type="compositionally biased region" description="Polar residues" evidence="1">
    <location>
        <begin position="41"/>
        <end position="57"/>
    </location>
</feature>
<organism evidence="2 3">
    <name type="scientific">Jaapia argillacea MUCL 33604</name>
    <dbReference type="NCBI Taxonomy" id="933084"/>
    <lineage>
        <taxon>Eukaryota</taxon>
        <taxon>Fungi</taxon>
        <taxon>Dikarya</taxon>
        <taxon>Basidiomycota</taxon>
        <taxon>Agaricomycotina</taxon>
        <taxon>Agaricomycetes</taxon>
        <taxon>Agaricomycetidae</taxon>
        <taxon>Jaapiales</taxon>
        <taxon>Jaapiaceae</taxon>
        <taxon>Jaapia</taxon>
    </lineage>
</organism>
<dbReference type="Proteomes" id="UP000027265">
    <property type="component" value="Unassembled WGS sequence"/>
</dbReference>
<evidence type="ECO:0000256" key="1">
    <source>
        <dbReference type="SAM" id="MobiDB-lite"/>
    </source>
</evidence>
<name>A0A067PD64_9AGAM</name>
<keyword evidence="3" id="KW-1185">Reference proteome</keyword>
<protein>
    <submittedName>
        <fullName evidence="2">Uncharacterized protein</fullName>
    </submittedName>
</protein>